<dbReference type="Gene3D" id="3.90.550.10">
    <property type="entry name" value="Spore Coat Polysaccharide Biosynthesis Protein SpsA, Chain A"/>
    <property type="match status" value="2"/>
</dbReference>
<keyword evidence="4" id="KW-1015">Disulfide bond</keyword>
<dbReference type="STRING" id="1246581.A0A2H9TKY1"/>
<organism evidence="6 7">
    <name type="scientific">Paramicrosporidium saccamoebae</name>
    <dbReference type="NCBI Taxonomy" id="1246581"/>
    <lineage>
        <taxon>Eukaryota</taxon>
        <taxon>Fungi</taxon>
        <taxon>Fungi incertae sedis</taxon>
        <taxon>Cryptomycota</taxon>
        <taxon>Cryptomycota incertae sedis</taxon>
        <taxon>Paramicrosporidium</taxon>
    </lineage>
</organism>
<evidence type="ECO:0000256" key="2">
    <source>
        <dbReference type="ARBA" id="ARBA00022679"/>
    </source>
</evidence>
<evidence type="ECO:0000259" key="5">
    <source>
        <dbReference type="Pfam" id="PF09258"/>
    </source>
</evidence>
<protein>
    <submittedName>
        <fullName evidence="6">Alpha-1,4-N-acetylglucosaminyltransferase EXTL3 isoform 1</fullName>
    </submittedName>
</protein>
<dbReference type="InterPro" id="IPR029044">
    <property type="entry name" value="Nucleotide-diphossugar_trans"/>
</dbReference>
<keyword evidence="6" id="KW-0328">Glycosyltransferase</keyword>
<dbReference type="SUPFAM" id="SSF53448">
    <property type="entry name" value="Nucleotide-diphospho-sugar transferases"/>
    <property type="match status" value="2"/>
</dbReference>
<keyword evidence="2 6" id="KW-0808">Transferase</keyword>
<keyword evidence="3" id="KW-0472">Membrane</keyword>
<dbReference type="PANTHER" id="PTHR48261">
    <property type="entry name" value="ACETYLGLUCOSAMINYLTRANSFERASE"/>
    <property type="match status" value="1"/>
</dbReference>
<name>A0A2H9TKY1_9FUNG</name>
<evidence type="ECO:0000313" key="7">
    <source>
        <dbReference type="Proteomes" id="UP000240830"/>
    </source>
</evidence>
<dbReference type="EMBL" id="MTSL01000125">
    <property type="protein sequence ID" value="PJF18421.1"/>
    <property type="molecule type" value="Genomic_DNA"/>
</dbReference>
<dbReference type="InterPro" id="IPR004263">
    <property type="entry name" value="Exostosin"/>
</dbReference>
<dbReference type="InterPro" id="IPR015338">
    <property type="entry name" value="GT64_dom"/>
</dbReference>
<proteinExistence type="predicted"/>
<accession>A0A2H9TKY1</accession>
<reference evidence="6 7" key="1">
    <citation type="submission" date="2016-10" db="EMBL/GenBank/DDBJ databases">
        <title>The genome of Paramicrosporidium saccamoebae is the missing link in understanding Cryptomycota and Microsporidia evolution.</title>
        <authorList>
            <person name="Quandt C.A."/>
            <person name="Beaudet D."/>
            <person name="Corsaro D."/>
            <person name="Michel R."/>
            <person name="Corradi N."/>
            <person name="James T."/>
        </authorList>
    </citation>
    <scope>NUCLEOTIDE SEQUENCE [LARGE SCALE GENOMIC DNA]</scope>
    <source>
        <strain evidence="6 7">KSL3</strain>
    </source>
</reference>
<gene>
    <name evidence="6" type="ORF">PSACC_01759</name>
</gene>
<feature type="domain" description="Glycosyl transferase 64" evidence="5">
    <location>
        <begin position="305"/>
        <end position="541"/>
    </location>
</feature>
<keyword evidence="7" id="KW-1185">Reference proteome</keyword>
<dbReference type="AlphaFoldDB" id="A0A2H9TKY1"/>
<dbReference type="GO" id="GO:0016757">
    <property type="term" value="F:glycosyltransferase activity"/>
    <property type="evidence" value="ECO:0007669"/>
    <property type="project" value="UniProtKB-KW"/>
</dbReference>
<evidence type="ECO:0000256" key="1">
    <source>
        <dbReference type="ARBA" id="ARBA00004370"/>
    </source>
</evidence>
<dbReference type="Proteomes" id="UP000240830">
    <property type="component" value="Unassembled WGS sequence"/>
</dbReference>
<evidence type="ECO:0000313" key="6">
    <source>
        <dbReference type="EMBL" id="PJF18421.1"/>
    </source>
</evidence>
<dbReference type="Pfam" id="PF09258">
    <property type="entry name" value="Glyco_transf_64"/>
    <property type="match status" value="1"/>
</dbReference>
<sequence length="553" mass="64370">MVNDHREHEAHGVLLPVDAPKDLVRNEKTNYAYVTLLCDNSGLANARVLTYALKRAKAQFPLIIMTLPFATEGLDDLVSLGATIEKLSMIPTPFKRSNGKRPSFQRLCKYSKIHAWSLTKYSKLVFLDPSLLVVQNFDEVFQYPEFSAVKVVGDEFNTGMFVLEPSARTYQEMLNVYKLAPPNFLGEQGFLNWFFHNRTTNVISARYNTDYAVWPMLRRNAKVFHFVPHTSPWNFHTRAHPEWELNFEPIIFYYWHQMHLQALQAVHREEFSPYVNWPNLRRAIDICAPQSTSYTPKKFIIQNKFSVLIGTWDRVALLRKLILHYQKSRLVHKIYVTWHNPGVRPPEEFLKTVRKKPPVEILPQKYDSLNNRFNPIPNLETKALLVCDDDVRVNITDIEYAFDVWKGRQNSLVGVFPRFHSYNSNNNTYNYEIRSPDRPRIYSIMLTKFMFINAEFLYIYTCLLPLKIHKYIDDNMNCEDIAMNMLVSGMTGSKPSAVLLHVDDFGTTSGISIKGGHLTSRSQCMTDLVRLFGRDTLLYNREVFLPFRKKKAA</sequence>
<dbReference type="GO" id="GO:0016020">
    <property type="term" value="C:membrane"/>
    <property type="evidence" value="ECO:0007669"/>
    <property type="project" value="UniProtKB-SubCell"/>
</dbReference>
<comment type="caution">
    <text evidence="6">The sequence shown here is derived from an EMBL/GenBank/DDBJ whole genome shotgun (WGS) entry which is preliminary data.</text>
</comment>
<comment type="subcellular location">
    <subcellularLocation>
        <location evidence="1">Membrane</location>
    </subcellularLocation>
</comment>
<evidence type="ECO:0000256" key="4">
    <source>
        <dbReference type="ARBA" id="ARBA00023157"/>
    </source>
</evidence>
<evidence type="ECO:0000256" key="3">
    <source>
        <dbReference type="ARBA" id="ARBA00023136"/>
    </source>
</evidence>
<dbReference type="PANTHER" id="PTHR48261:SF2">
    <property type="entry name" value="ACETYLGLUCOSAMINYLTRANSFERASE"/>
    <property type="match status" value="1"/>
</dbReference>
<dbReference type="OrthoDB" id="2014201at2759"/>